<feature type="non-terminal residue" evidence="3">
    <location>
        <position position="936"/>
    </location>
</feature>
<dbReference type="AlphaFoldDB" id="A0A7D9HJS1"/>
<evidence type="ECO:0000313" key="4">
    <source>
        <dbReference type="Proteomes" id="UP001152795"/>
    </source>
</evidence>
<feature type="region of interest" description="Disordered" evidence="1">
    <location>
        <begin position="870"/>
        <end position="891"/>
    </location>
</feature>
<comment type="caution">
    <text evidence="3">The sequence shown here is derived from an EMBL/GenBank/DDBJ whole genome shotgun (WGS) entry which is preliminary data.</text>
</comment>
<evidence type="ECO:0000313" key="3">
    <source>
        <dbReference type="EMBL" id="CAB3985579.1"/>
    </source>
</evidence>
<dbReference type="Proteomes" id="UP001152795">
    <property type="component" value="Unassembled WGS sequence"/>
</dbReference>
<dbReference type="OrthoDB" id="10059293at2759"/>
<gene>
    <name evidence="3" type="ORF">PACLA_8A007295</name>
</gene>
<evidence type="ECO:0000256" key="1">
    <source>
        <dbReference type="SAM" id="MobiDB-lite"/>
    </source>
</evidence>
<reference evidence="3" key="1">
    <citation type="submission" date="2020-04" db="EMBL/GenBank/DDBJ databases">
        <authorList>
            <person name="Alioto T."/>
            <person name="Alioto T."/>
            <person name="Gomez Garrido J."/>
        </authorList>
    </citation>
    <scope>NUCLEOTIDE SEQUENCE</scope>
    <source>
        <strain evidence="3">A484AB</strain>
    </source>
</reference>
<dbReference type="PANTHER" id="PTHR33309">
    <property type="entry name" value="KERATIN, ULTRA HIGH-SULFUR MATRIX PROTEIN-LIKE"/>
    <property type="match status" value="1"/>
</dbReference>
<feature type="compositionally biased region" description="Low complexity" evidence="1">
    <location>
        <begin position="36"/>
        <end position="52"/>
    </location>
</feature>
<dbReference type="Pfam" id="PF20700">
    <property type="entry name" value="Mutator"/>
    <property type="match status" value="1"/>
</dbReference>
<organism evidence="3 4">
    <name type="scientific">Paramuricea clavata</name>
    <name type="common">Red gorgonian</name>
    <name type="synonym">Violescent sea-whip</name>
    <dbReference type="NCBI Taxonomy" id="317549"/>
    <lineage>
        <taxon>Eukaryota</taxon>
        <taxon>Metazoa</taxon>
        <taxon>Cnidaria</taxon>
        <taxon>Anthozoa</taxon>
        <taxon>Octocorallia</taxon>
        <taxon>Malacalcyonacea</taxon>
        <taxon>Plexauridae</taxon>
        <taxon>Paramuricea</taxon>
    </lineage>
</organism>
<protein>
    <recommendedName>
        <fullName evidence="2">Mutator-like transposase domain-containing protein</fullName>
    </recommendedName>
</protein>
<dbReference type="EMBL" id="CACRXK020000887">
    <property type="protein sequence ID" value="CAB3985579.1"/>
    <property type="molecule type" value="Genomic_DNA"/>
</dbReference>
<accession>A0A7D9HJS1</accession>
<name>A0A7D9HJS1_PARCT</name>
<feature type="region of interest" description="Disordered" evidence="1">
    <location>
        <begin position="1"/>
        <end position="66"/>
    </location>
</feature>
<dbReference type="PANTHER" id="PTHR33309:SF3">
    <property type="entry name" value="CCHC-TYPE DOMAIN-CONTAINING PROTEIN"/>
    <property type="match status" value="1"/>
</dbReference>
<feature type="compositionally biased region" description="Polar residues" evidence="1">
    <location>
        <begin position="871"/>
        <end position="891"/>
    </location>
</feature>
<feature type="compositionally biased region" description="Basic residues" evidence="1">
    <location>
        <begin position="1"/>
        <end position="27"/>
    </location>
</feature>
<keyword evidence="4" id="KW-1185">Reference proteome</keyword>
<dbReference type="InterPro" id="IPR049012">
    <property type="entry name" value="Mutator_transp_dom"/>
</dbReference>
<evidence type="ECO:0000259" key="2">
    <source>
        <dbReference type="Pfam" id="PF20700"/>
    </source>
</evidence>
<sequence length="936" mass="106541">MVGGKKRTVYRKKRKGKPFSGKQKHNKTPSVSRENQPSTSQENSSISSSETPRVSVSRRKLNLPESIETPDQVMDFDKKGYRLIDIAKFSDSLSEAYVCDEGSLMIQENISGRRGLMSDLSASCSSCQEESDLETSPTIPGKGYSADVNRRAVYHSVETGGGYKSLVTFCSIMNMPCISKTAYYQHLDTIVSALEAEAKEEMRQAAQKLRKLNLAENGSEDDGSVVDVGVSFDGTWAKRGFTSLIGVVFAISIDTGEVLDYHVVSKTCQRCALKKGQCENDEEFEDWEIEHVFSGECEINFNGSSPAMEVEGAKIIWNRSIELHNLRYKWMISDGDSKAFSAIEDTYDEVKVEKLDCVGHVQKRMGKNLLKLKNATKGKLADGKTVGGRGRLTEKKILQIQRYYGLAIRQNTLSTPNLTENDVSVSVYTMKKNIIALLNHSIQNDDPTKQHRFCPVGENSWCKWQQDGAMGTSMYKGDDCLPPVFLELLKPTFMHLSDSKLLERCVRGKTQNNNESINSLAWARCPKHKHHGVKVVKCAVASAVCHFHSGAASRERVMKRLQIPVESSFEVTALLLCVPFKLLHIRKGRRVLNRYNANFKLDQSQCLLFMTVRHIFEISEDDHPRLKLLQNANWFIICSLRAAPYHVNEVYLLVYVFVNKLLWPLNYRWILNFFERPFFLVIFLSTECIRNFRIHIHHEQLMKTLAFVTEMRNQLSRDGKTISTIKVCAAYFSIHERTTTLCHKDKIFYSMHGFELAIALIRMNVTETIFVCFRPRDSNSSGNQENNETVTIKRCSKYLGKAKRTWKIQLDTFGAFQKNNRHVWRRNSGVIRGRVKYVHQGEELNNGHSNENDRASCRAVVTVYNEFCSGDQHQNPSSTSKEPEMTSPNSNNEQRAIIWCVSSNTHETLRLDPNTCHGFELLLKHSSMSNKYLEDL</sequence>
<feature type="domain" description="Mutator-like transposase" evidence="2">
    <location>
        <begin position="80"/>
        <end position="462"/>
    </location>
</feature>
<proteinExistence type="predicted"/>